<keyword evidence="5" id="KW-1185">Reference proteome</keyword>
<dbReference type="GO" id="GO:0005634">
    <property type="term" value="C:nucleus"/>
    <property type="evidence" value="ECO:0007669"/>
    <property type="project" value="UniProtKB-SubCell"/>
</dbReference>
<evidence type="ECO:0000256" key="1">
    <source>
        <dbReference type="ARBA" id="ARBA00004123"/>
    </source>
</evidence>
<evidence type="ECO:0000259" key="3">
    <source>
        <dbReference type="PROSITE" id="PS51029"/>
    </source>
</evidence>
<comment type="caution">
    <text evidence="4">The sequence shown here is derived from an EMBL/GenBank/DDBJ whole genome shotgun (WGS) entry which is preliminary data.</text>
</comment>
<dbReference type="SMART" id="SM00595">
    <property type="entry name" value="MADF"/>
    <property type="match status" value="1"/>
</dbReference>
<dbReference type="InterPro" id="IPR009057">
    <property type="entry name" value="Homeodomain-like_sf"/>
</dbReference>
<evidence type="ECO:0008006" key="6">
    <source>
        <dbReference type="Google" id="ProtNLM"/>
    </source>
</evidence>
<proteinExistence type="predicted"/>
<dbReference type="PROSITE" id="PS50090">
    <property type="entry name" value="MYB_LIKE"/>
    <property type="match status" value="1"/>
</dbReference>
<comment type="subcellular location">
    <subcellularLocation>
        <location evidence="1">Nucleus</location>
    </subcellularLocation>
</comment>
<feature type="domain" description="MADF" evidence="3">
    <location>
        <begin position="18"/>
        <end position="98"/>
    </location>
</feature>
<dbReference type="EMBL" id="JABFTP020000124">
    <property type="protein sequence ID" value="KAL3279751.1"/>
    <property type="molecule type" value="Genomic_DNA"/>
</dbReference>
<dbReference type="SMART" id="SM00717">
    <property type="entry name" value="SANT"/>
    <property type="match status" value="1"/>
</dbReference>
<name>A0ABD2NLX5_9CUCU</name>
<dbReference type="InterPro" id="IPR001005">
    <property type="entry name" value="SANT/Myb"/>
</dbReference>
<evidence type="ECO:0000313" key="5">
    <source>
        <dbReference type="Proteomes" id="UP001516400"/>
    </source>
</evidence>
<dbReference type="Gene3D" id="1.10.10.60">
    <property type="entry name" value="Homeodomain-like"/>
    <property type="match status" value="1"/>
</dbReference>
<dbReference type="InterPro" id="IPR006578">
    <property type="entry name" value="MADF-dom"/>
</dbReference>
<gene>
    <name evidence="4" type="ORF">HHI36_017259</name>
</gene>
<dbReference type="Proteomes" id="UP001516400">
    <property type="component" value="Unassembled WGS sequence"/>
</dbReference>
<evidence type="ECO:0000313" key="4">
    <source>
        <dbReference type="EMBL" id="KAL3279751.1"/>
    </source>
</evidence>
<dbReference type="PANTHER" id="PTHR12243">
    <property type="entry name" value="MADF DOMAIN TRANSCRIPTION FACTOR"/>
    <property type="match status" value="1"/>
</dbReference>
<dbReference type="CDD" id="cd00167">
    <property type="entry name" value="SANT"/>
    <property type="match status" value="1"/>
</dbReference>
<dbReference type="InterPro" id="IPR039353">
    <property type="entry name" value="TF_Adf1"/>
</dbReference>
<organism evidence="4 5">
    <name type="scientific">Cryptolaemus montrouzieri</name>
    <dbReference type="NCBI Taxonomy" id="559131"/>
    <lineage>
        <taxon>Eukaryota</taxon>
        <taxon>Metazoa</taxon>
        <taxon>Ecdysozoa</taxon>
        <taxon>Arthropoda</taxon>
        <taxon>Hexapoda</taxon>
        <taxon>Insecta</taxon>
        <taxon>Pterygota</taxon>
        <taxon>Neoptera</taxon>
        <taxon>Endopterygota</taxon>
        <taxon>Coleoptera</taxon>
        <taxon>Polyphaga</taxon>
        <taxon>Cucujiformia</taxon>
        <taxon>Coccinelloidea</taxon>
        <taxon>Coccinellidae</taxon>
        <taxon>Scymninae</taxon>
        <taxon>Scymnini</taxon>
        <taxon>Cryptolaemus</taxon>
    </lineage>
</organism>
<reference evidence="4 5" key="1">
    <citation type="journal article" date="2021" name="BMC Biol.">
        <title>Horizontally acquired antibacterial genes associated with adaptive radiation of ladybird beetles.</title>
        <authorList>
            <person name="Li H.S."/>
            <person name="Tang X.F."/>
            <person name="Huang Y.H."/>
            <person name="Xu Z.Y."/>
            <person name="Chen M.L."/>
            <person name="Du X.Y."/>
            <person name="Qiu B.Y."/>
            <person name="Chen P.T."/>
            <person name="Zhang W."/>
            <person name="Slipinski A."/>
            <person name="Escalona H.E."/>
            <person name="Waterhouse R.M."/>
            <person name="Zwick A."/>
            <person name="Pang H."/>
        </authorList>
    </citation>
    <scope>NUCLEOTIDE SEQUENCE [LARGE SCALE GENOMIC DNA]</scope>
    <source>
        <strain evidence="4">SYSU2018</strain>
    </source>
</reference>
<dbReference type="Pfam" id="PF10545">
    <property type="entry name" value="MADF_DNA_bdg"/>
    <property type="match status" value="1"/>
</dbReference>
<dbReference type="SUPFAM" id="SSF46689">
    <property type="entry name" value="Homeodomain-like"/>
    <property type="match status" value="1"/>
</dbReference>
<feature type="domain" description="Myb-like" evidence="2">
    <location>
        <begin position="10"/>
        <end position="69"/>
    </location>
</feature>
<dbReference type="PANTHER" id="PTHR12243:SF67">
    <property type="entry name" value="COREPRESSOR OF PANGOLIN, ISOFORM A-RELATED"/>
    <property type="match status" value="1"/>
</dbReference>
<protein>
    <recommendedName>
        <fullName evidence="6">MADF domain-containing protein</fullName>
    </recommendedName>
</protein>
<sequence length="102" mass="12770">MTQRPTRFLNFTNEEDINLINLVKQYRSLYDVYEKEHKDLMVRNQLWHDVARIMERDVSDCKKRWRSMKDTYYRQKRTKTRTNWVLMNRLQFLDAVGKSYDW</sequence>
<accession>A0ABD2NLX5</accession>
<dbReference type="PROSITE" id="PS51029">
    <property type="entry name" value="MADF"/>
    <property type="match status" value="1"/>
</dbReference>
<dbReference type="AlphaFoldDB" id="A0ABD2NLX5"/>
<evidence type="ECO:0000259" key="2">
    <source>
        <dbReference type="PROSITE" id="PS50090"/>
    </source>
</evidence>